<protein>
    <submittedName>
        <fullName evidence="1">FBD-associated F-box protein</fullName>
    </submittedName>
</protein>
<dbReference type="Proteomes" id="UP001060215">
    <property type="component" value="Chromosome 4"/>
</dbReference>
<dbReference type="EMBL" id="CM045761">
    <property type="protein sequence ID" value="KAI8014514.1"/>
    <property type="molecule type" value="Genomic_DNA"/>
</dbReference>
<organism evidence="1 2">
    <name type="scientific">Camellia lanceoleosa</name>
    <dbReference type="NCBI Taxonomy" id="1840588"/>
    <lineage>
        <taxon>Eukaryota</taxon>
        <taxon>Viridiplantae</taxon>
        <taxon>Streptophyta</taxon>
        <taxon>Embryophyta</taxon>
        <taxon>Tracheophyta</taxon>
        <taxon>Spermatophyta</taxon>
        <taxon>Magnoliopsida</taxon>
        <taxon>eudicotyledons</taxon>
        <taxon>Gunneridae</taxon>
        <taxon>Pentapetalae</taxon>
        <taxon>asterids</taxon>
        <taxon>Ericales</taxon>
        <taxon>Theaceae</taxon>
        <taxon>Camellia</taxon>
    </lineage>
</organism>
<accession>A0ACC0HP54</accession>
<reference evidence="1 2" key="1">
    <citation type="journal article" date="2022" name="Plant J.">
        <title>Chromosome-level genome of Camellia lanceoleosa provides a valuable resource for understanding genome evolution and self-incompatibility.</title>
        <authorList>
            <person name="Gong W."/>
            <person name="Xiao S."/>
            <person name="Wang L."/>
            <person name="Liao Z."/>
            <person name="Chang Y."/>
            <person name="Mo W."/>
            <person name="Hu G."/>
            <person name="Li W."/>
            <person name="Zhao G."/>
            <person name="Zhu H."/>
            <person name="Hu X."/>
            <person name="Ji K."/>
            <person name="Xiang X."/>
            <person name="Song Q."/>
            <person name="Yuan D."/>
            <person name="Jin S."/>
            <person name="Zhang L."/>
        </authorList>
    </citation>
    <scope>NUCLEOTIDE SEQUENCE [LARGE SCALE GENOMIC DNA]</scope>
    <source>
        <strain evidence="1">SQ_2022a</strain>
    </source>
</reference>
<evidence type="ECO:0000313" key="2">
    <source>
        <dbReference type="Proteomes" id="UP001060215"/>
    </source>
</evidence>
<comment type="caution">
    <text evidence="1">The sequence shown here is derived from an EMBL/GenBank/DDBJ whole genome shotgun (WGS) entry which is preliminary data.</text>
</comment>
<name>A0ACC0HP54_9ERIC</name>
<keyword evidence="2" id="KW-1185">Reference proteome</keyword>
<gene>
    <name evidence="1" type="ORF">LOK49_LG05G02058</name>
</gene>
<evidence type="ECO:0000313" key="1">
    <source>
        <dbReference type="EMBL" id="KAI8014514.1"/>
    </source>
</evidence>
<proteinExistence type="predicted"/>
<sequence>MMDQSSKLRDSKEKDRISNLPDHILSHILRFMPTKYAARTSLLSTRWKFLWTKVHIIDLDSIGDGRHNEQSSSFMDFVDRLLLLYNSSKLNKFRLQCRYGYHNPYRLNSWICTVIKLNVKEIVLNFQFSGLLVELPQGLFTSVNLVVLKLAGSVSFGFAMPVFLPSLMVLHLHSLMSLDDDSFQNILSGCRVLEELDIANLGANIKTLCICSSTLKKLRIYNRFHRTSLQHSLVIKTPVLEIFQLDDMFSVFDVDELPFLVKANFAIYFDDNRSKDYYNGVVGMLGKISKVQHLELRHVIPKVVIEAFDYNKLLLHNLTYLHLQIYDIQWSILLDLLGHMPNLKVLVFNRNKGPKNMELCLWSGEPESVPKCLSLCLEAIEFSGFAGYKGEMKLVGELCLWSEEPESVPKCLSLCLEAIECSGFAGSKGEMKLASSSGTSLQHSVVIKAPVLEIFQLNDFVSSVFDVDELPSLVKANFSFYFENHRNKDYYNGVVGLLGEISNVQHLELSNGIPKVVTEAFDYNTLLFHNLTHLRLQICDIHWSILLDLLGHMPNLKVLVFNKFKDCKVGELCLWSGEPDSVPKCLSLCMEAIEFSGFAGLALMMDQSSKLSDSKEKDRISNLPDEILSHILCFMPTKYVARTSLLSTRWKSIWTSVHIIDLDSLGERRHNEQSSGFMDFVDRLLLLRNSPNLNKFRLRCRFGYYIPYRLNSWICTVIKLNVKELVLNFKIDQVVVELPQSLYSSVNLVVLKLAGDVFFGFPMPVFLPSLKVLHLHLLRFLDDDSFQSILSGCPVLEELDIEETNLGDNIKTLCICSYTLKKLRIYNCFSFTSLQRSVMIKAPVLEIFQLTDMYSVFDVDELPSLVKANFIFYFENHRSEDNYNGVVGMLGKISNVQHLELSNGIPKDCRVGELCLWSGEPESVPKCVSLCLEAIEFSGFAGFKEEMKLVSGAGNIYRNMKLQMESIQVQDEQLIDIYNSICGTIESTKLV</sequence>